<dbReference type="Proteomes" id="UP000004710">
    <property type="component" value="Unassembled WGS sequence"/>
</dbReference>
<dbReference type="RefSeq" id="WP_000829557.1">
    <property type="nucleotide sequence ID" value="NZ_GL883901.1"/>
</dbReference>
<proteinExistence type="predicted"/>
<organism evidence="2 3">
    <name type="scientific">Escherichia coli M605</name>
    <dbReference type="NCBI Taxonomy" id="656417"/>
    <lineage>
        <taxon>Bacteria</taxon>
        <taxon>Pseudomonadati</taxon>
        <taxon>Pseudomonadota</taxon>
        <taxon>Gammaproteobacteria</taxon>
        <taxon>Enterobacterales</taxon>
        <taxon>Enterobacteriaceae</taxon>
        <taxon>Escherichia</taxon>
    </lineage>
</organism>
<evidence type="ECO:0000313" key="2">
    <source>
        <dbReference type="EMBL" id="EGI16845.1"/>
    </source>
</evidence>
<accession>F4SV23</accession>
<name>F4SV23_ECOLX</name>
<protein>
    <submittedName>
        <fullName evidence="2">Uncharacterized protein</fullName>
    </submittedName>
</protein>
<evidence type="ECO:0000256" key="1">
    <source>
        <dbReference type="SAM" id="MobiDB-lite"/>
    </source>
</evidence>
<sequence length="115" mass="12287">MAEMVSVGCKLPNGLQVTLDGKTVILNGAATTALRGLDGAIPEGAFGVTMVEKDFMDKFIETYKDAAYIQNNAIFIQKDIRSLNAQGKDLKESKTGLEGLDPENPAPGVKKADEK</sequence>
<feature type="region of interest" description="Disordered" evidence="1">
    <location>
        <begin position="92"/>
        <end position="115"/>
    </location>
</feature>
<evidence type="ECO:0000313" key="3">
    <source>
        <dbReference type="Proteomes" id="UP000004710"/>
    </source>
</evidence>
<dbReference type="HOGENOM" id="CLU_151923_0_0_6"/>
<gene>
    <name evidence="2" type="ORF">ECIG_00349</name>
</gene>
<dbReference type="AlphaFoldDB" id="F4SV23"/>
<reference evidence="2 3" key="1">
    <citation type="submission" date="2010-01" db="EMBL/GenBank/DDBJ databases">
        <title>The Genome Sequence of Escherichia coli M605.</title>
        <authorList>
            <consortium name="The Broad Institute Genome Sequencing Platform"/>
            <consortium name="The Broad Institute Genome Sequencing Center for Infectious Disease"/>
            <person name="Feldgarden M."/>
            <person name="Gordon D.M."/>
            <person name="Johnson J.R."/>
            <person name="Johnston B.D."/>
            <person name="Young S."/>
            <person name="Zeng Q."/>
            <person name="Koehrsen M."/>
            <person name="Alvarado L."/>
            <person name="Berlin A.M."/>
            <person name="Borenstein D."/>
            <person name="Chapman S.B."/>
            <person name="Chen Z."/>
            <person name="Engels R."/>
            <person name="Freedman E."/>
            <person name="Gellesch M."/>
            <person name="Goldberg J."/>
            <person name="Griggs A."/>
            <person name="Gujja S."/>
            <person name="Heilman E.R."/>
            <person name="Heiman D.I."/>
            <person name="Hepburn T.A."/>
            <person name="Howarth C."/>
            <person name="Jen D."/>
            <person name="Larson L."/>
            <person name="Lewis B."/>
            <person name="Mehta T."/>
            <person name="Park D."/>
            <person name="Pearson M."/>
            <person name="Richards J."/>
            <person name="Roberts A."/>
            <person name="Saif S."/>
            <person name="Shea T.D."/>
            <person name="Shenoy N."/>
            <person name="Sisk P."/>
            <person name="Stolte C."/>
            <person name="Sykes S.N."/>
            <person name="Walk T."/>
            <person name="White J."/>
            <person name="Yandava C."/>
            <person name="Haas B."/>
            <person name="Henn M.R."/>
            <person name="Nusbaum C."/>
            <person name="Birren B."/>
        </authorList>
    </citation>
    <scope>NUCLEOTIDE SEQUENCE [LARGE SCALE GENOMIC DNA]</scope>
    <source>
        <strain evidence="2 3">M605</strain>
    </source>
</reference>
<dbReference type="EMBL" id="GL883901">
    <property type="protein sequence ID" value="EGI16845.1"/>
    <property type="molecule type" value="Genomic_DNA"/>
</dbReference>